<evidence type="ECO:0000313" key="1">
    <source>
        <dbReference type="EMBL" id="TXN37922.1"/>
    </source>
</evidence>
<reference evidence="1 2" key="1">
    <citation type="submission" date="2019-08" db="EMBL/GenBank/DDBJ databases">
        <title>Professor.</title>
        <authorList>
            <person name="Park J.S."/>
        </authorList>
    </citation>
    <scope>NUCLEOTIDE SEQUENCE [LARGE SCALE GENOMIC DNA]</scope>
    <source>
        <strain evidence="1 2">176CP5-101</strain>
    </source>
</reference>
<dbReference type="AlphaFoldDB" id="A0A5C8V859"/>
<protein>
    <recommendedName>
        <fullName evidence="3">3-keto-disaccharide hydrolase domain-containing protein</fullName>
    </recommendedName>
</protein>
<dbReference type="Gene3D" id="2.60.120.560">
    <property type="entry name" value="Exo-inulinase, domain 1"/>
    <property type="match status" value="1"/>
</dbReference>
<name>A0A5C8V859_9FLAO</name>
<accession>A0A5C8V859</accession>
<evidence type="ECO:0000313" key="2">
    <source>
        <dbReference type="Proteomes" id="UP000321456"/>
    </source>
</evidence>
<dbReference type="EMBL" id="VRUR01000001">
    <property type="protein sequence ID" value="TXN37922.1"/>
    <property type="molecule type" value="Genomic_DNA"/>
</dbReference>
<proteinExistence type="predicted"/>
<gene>
    <name evidence="1" type="ORF">FVB32_06425</name>
</gene>
<dbReference type="RefSeq" id="WP_147742317.1">
    <property type="nucleotide sequence ID" value="NZ_VRUR01000001.1"/>
</dbReference>
<dbReference type="Proteomes" id="UP000321456">
    <property type="component" value="Unassembled WGS sequence"/>
</dbReference>
<sequence length="368" mass="43123">MTIALLISGKFLFAQSIPLTPQNWQVVDNENNQELDLQVSEYKGKSAIHLGRHEIVKLKTNTYENFVLEMDIAGKAMPGIGFRAKDLWDYEFLYFRVFSGGKDDAIQYIPVFHGSHPWQLYNEPTYETSAEFKSQEWFHVKMEVFDKNMRVFIGDKETPNMQVELLQKECDKGSVFLKTSFAEAYFSNVKIQPLEKPFTIEQPRTEFKYIAEWEISEQLQGNIRSQRQYFEWIGNAEKNHKWRAIEADITGIINMAQYYDHPQESAFAKTTIHSDVAKKMTLAYDYTQVLLISLNNKIIFYGRELDMNNFMRVTDGEQTIELSLNKGENKLVFWIRSDDEWQNEVGNPPYLGRKQAMNWGFMARLLQE</sequence>
<evidence type="ECO:0008006" key="3">
    <source>
        <dbReference type="Google" id="ProtNLM"/>
    </source>
</evidence>
<organism evidence="1 2">
    <name type="scientific">Flagellimonas hymeniacidonis</name>
    <dbReference type="NCBI Taxonomy" id="2603628"/>
    <lineage>
        <taxon>Bacteria</taxon>
        <taxon>Pseudomonadati</taxon>
        <taxon>Bacteroidota</taxon>
        <taxon>Flavobacteriia</taxon>
        <taxon>Flavobacteriales</taxon>
        <taxon>Flavobacteriaceae</taxon>
        <taxon>Flagellimonas</taxon>
    </lineage>
</organism>
<comment type="caution">
    <text evidence="1">The sequence shown here is derived from an EMBL/GenBank/DDBJ whole genome shotgun (WGS) entry which is preliminary data.</text>
</comment>
<keyword evidence="2" id="KW-1185">Reference proteome</keyword>